<name>A0A453INW9_AEGTS</name>
<accession>A0A453INW9</accession>
<evidence type="ECO:0000313" key="2">
    <source>
        <dbReference type="EnsemblPlants" id="AET4Gv20626300.2"/>
    </source>
</evidence>
<reference evidence="3" key="2">
    <citation type="journal article" date="2017" name="Nat. Plants">
        <title>The Aegilops tauschii genome reveals multiple impacts of transposons.</title>
        <authorList>
            <person name="Zhao G."/>
            <person name="Zou C."/>
            <person name="Li K."/>
            <person name="Wang K."/>
            <person name="Li T."/>
            <person name="Gao L."/>
            <person name="Zhang X."/>
            <person name="Wang H."/>
            <person name="Yang Z."/>
            <person name="Liu X."/>
            <person name="Jiang W."/>
            <person name="Mao L."/>
            <person name="Kong X."/>
            <person name="Jiao Y."/>
            <person name="Jia J."/>
        </authorList>
    </citation>
    <scope>NUCLEOTIDE SEQUENCE [LARGE SCALE GENOMIC DNA]</scope>
    <source>
        <strain evidence="3">cv. AL8/78</strain>
    </source>
</reference>
<organism evidence="2 3">
    <name type="scientific">Aegilops tauschii subsp. strangulata</name>
    <name type="common">Goatgrass</name>
    <dbReference type="NCBI Taxonomy" id="200361"/>
    <lineage>
        <taxon>Eukaryota</taxon>
        <taxon>Viridiplantae</taxon>
        <taxon>Streptophyta</taxon>
        <taxon>Embryophyta</taxon>
        <taxon>Tracheophyta</taxon>
        <taxon>Spermatophyta</taxon>
        <taxon>Magnoliopsida</taxon>
        <taxon>Liliopsida</taxon>
        <taxon>Poales</taxon>
        <taxon>Poaceae</taxon>
        <taxon>BOP clade</taxon>
        <taxon>Pooideae</taxon>
        <taxon>Triticodae</taxon>
        <taxon>Triticeae</taxon>
        <taxon>Triticinae</taxon>
        <taxon>Aegilops</taxon>
    </lineage>
</organism>
<reference evidence="2" key="3">
    <citation type="journal article" date="2017" name="Nature">
        <title>Genome sequence of the progenitor of the wheat D genome Aegilops tauschii.</title>
        <authorList>
            <person name="Luo M.C."/>
            <person name="Gu Y.Q."/>
            <person name="Puiu D."/>
            <person name="Wang H."/>
            <person name="Twardziok S.O."/>
            <person name="Deal K.R."/>
            <person name="Huo N."/>
            <person name="Zhu T."/>
            <person name="Wang L."/>
            <person name="Wang Y."/>
            <person name="McGuire P.E."/>
            <person name="Liu S."/>
            <person name="Long H."/>
            <person name="Ramasamy R.K."/>
            <person name="Rodriguez J.C."/>
            <person name="Van S.L."/>
            <person name="Yuan L."/>
            <person name="Wang Z."/>
            <person name="Xia Z."/>
            <person name="Xiao L."/>
            <person name="Anderson O.D."/>
            <person name="Ouyang S."/>
            <person name="Liang Y."/>
            <person name="Zimin A.V."/>
            <person name="Pertea G."/>
            <person name="Qi P."/>
            <person name="Bennetzen J.L."/>
            <person name="Dai X."/>
            <person name="Dawson M.W."/>
            <person name="Muller H.G."/>
            <person name="Kugler K."/>
            <person name="Rivarola-Duarte L."/>
            <person name="Spannagl M."/>
            <person name="Mayer K.F.X."/>
            <person name="Lu F.H."/>
            <person name="Bevan M.W."/>
            <person name="Leroy P."/>
            <person name="Li P."/>
            <person name="You F.M."/>
            <person name="Sun Q."/>
            <person name="Liu Z."/>
            <person name="Lyons E."/>
            <person name="Wicker T."/>
            <person name="Salzberg S.L."/>
            <person name="Devos K.M."/>
            <person name="Dvorak J."/>
        </authorList>
    </citation>
    <scope>NUCLEOTIDE SEQUENCE [LARGE SCALE GENOMIC DNA]</scope>
    <source>
        <strain evidence="2">cv. AL8/78</strain>
    </source>
</reference>
<reference evidence="2" key="5">
    <citation type="journal article" date="2021" name="G3 (Bethesda)">
        <title>Aegilops tauschii genome assembly Aet v5.0 features greater sequence contiguity and improved annotation.</title>
        <authorList>
            <person name="Wang L."/>
            <person name="Zhu T."/>
            <person name="Rodriguez J.C."/>
            <person name="Deal K.R."/>
            <person name="Dubcovsky J."/>
            <person name="McGuire P.E."/>
            <person name="Lux T."/>
            <person name="Spannagl M."/>
            <person name="Mayer K.F.X."/>
            <person name="Baldrich P."/>
            <person name="Meyers B.C."/>
            <person name="Huo N."/>
            <person name="Gu Y.Q."/>
            <person name="Zhou H."/>
            <person name="Devos K.M."/>
            <person name="Bennetzen J.L."/>
            <person name="Unver T."/>
            <person name="Budak H."/>
            <person name="Gulick P.J."/>
            <person name="Galiba G."/>
            <person name="Kalapos B."/>
            <person name="Nelson D.R."/>
            <person name="Li P."/>
            <person name="You F.M."/>
            <person name="Luo M.C."/>
            <person name="Dvorak J."/>
        </authorList>
    </citation>
    <scope>NUCLEOTIDE SEQUENCE [LARGE SCALE GENOMIC DNA]</scope>
    <source>
        <strain evidence="2">cv. AL8/78</strain>
    </source>
</reference>
<keyword evidence="3" id="KW-1185">Reference proteome</keyword>
<sequence length="152" mass="16464">MTSRAMLRSCAGHGARTVASPRTATPPHRGRRQHLLRPRSSAKKSPQEAERGGGNANNGLAGALPSKTVLLRAGAVLFALGFVDAGYVSSHHVGRRAPIANKRSLVGLQVQRRLVPHRRHLQGHRGAAQARGLRRRASLPGPRTPDARRRRQ</sequence>
<evidence type="ECO:0000313" key="3">
    <source>
        <dbReference type="Proteomes" id="UP000015105"/>
    </source>
</evidence>
<reference evidence="2" key="4">
    <citation type="submission" date="2019-03" db="UniProtKB">
        <authorList>
            <consortium name="EnsemblPlants"/>
        </authorList>
    </citation>
    <scope>IDENTIFICATION</scope>
</reference>
<dbReference type="AlphaFoldDB" id="A0A453INW9"/>
<feature type="region of interest" description="Disordered" evidence="1">
    <location>
        <begin position="1"/>
        <end position="62"/>
    </location>
</feature>
<evidence type="ECO:0000256" key="1">
    <source>
        <dbReference type="SAM" id="MobiDB-lite"/>
    </source>
</evidence>
<dbReference type="Proteomes" id="UP000015105">
    <property type="component" value="Chromosome 4D"/>
</dbReference>
<protein>
    <submittedName>
        <fullName evidence="2">Uncharacterized protein</fullName>
    </submittedName>
</protein>
<dbReference type="EnsemblPlants" id="AET4Gv20626300.2">
    <property type="protein sequence ID" value="AET4Gv20626300.2"/>
    <property type="gene ID" value="AET4Gv20626300"/>
</dbReference>
<proteinExistence type="predicted"/>
<dbReference type="Gramene" id="AET4Gv20626300.2">
    <property type="protein sequence ID" value="AET4Gv20626300.2"/>
    <property type="gene ID" value="AET4Gv20626300"/>
</dbReference>
<feature type="compositionally biased region" description="Basic residues" evidence="1">
    <location>
        <begin position="28"/>
        <end position="42"/>
    </location>
</feature>
<reference evidence="3" key="1">
    <citation type="journal article" date="2014" name="Science">
        <title>Ancient hybridizations among the ancestral genomes of bread wheat.</title>
        <authorList>
            <consortium name="International Wheat Genome Sequencing Consortium,"/>
            <person name="Marcussen T."/>
            <person name="Sandve S.R."/>
            <person name="Heier L."/>
            <person name="Spannagl M."/>
            <person name="Pfeifer M."/>
            <person name="Jakobsen K.S."/>
            <person name="Wulff B.B."/>
            <person name="Steuernagel B."/>
            <person name="Mayer K.F."/>
            <person name="Olsen O.A."/>
        </authorList>
    </citation>
    <scope>NUCLEOTIDE SEQUENCE [LARGE SCALE GENOMIC DNA]</scope>
    <source>
        <strain evidence="3">cv. AL8/78</strain>
    </source>
</reference>
<feature type="region of interest" description="Disordered" evidence="1">
    <location>
        <begin position="120"/>
        <end position="152"/>
    </location>
</feature>